<organism evidence="1 2">
    <name type="scientific">Penicillium solitum</name>
    <dbReference type="NCBI Taxonomy" id="60172"/>
    <lineage>
        <taxon>Eukaryota</taxon>
        <taxon>Fungi</taxon>
        <taxon>Dikarya</taxon>
        <taxon>Ascomycota</taxon>
        <taxon>Pezizomycotina</taxon>
        <taxon>Eurotiomycetes</taxon>
        <taxon>Eurotiomycetidae</taxon>
        <taxon>Eurotiales</taxon>
        <taxon>Aspergillaceae</taxon>
        <taxon>Penicillium</taxon>
    </lineage>
</organism>
<reference evidence="2" key="1">
    <citation type="journal article" date="2017" name="Nat. Microbiol.">
        <title>Global analysis of biosynthetic gene clusters reveals vast potential of secondary metabolite production in Penicillium species.</title>
        <authorList>
            <person name="Nielsen J.C."/>
            <person name="Grijseels S."/>
            <person name="Prigent S."/>
            <person name="Ji B."/>
            <person name="Dainat J."/>
            <person name="Nielsen K.F."/>
            <person name="Frisvad J.C."/>
            <person name="Workman M."/>
            <person name="Nielsen J."/>
        </authorList>
    </citation>
    <scope>NUCLEOTIDE SEQUENCE [LARGE SCALE GENOMIC DNA]</scope>
    <source>
        <strain evidence="2">IBT 29525</strain>
    </source>
</reference>
<dbReference type="Proteomes" id="UP000191612">
    <property type="component" value="Unassembled WGS sequence"/>
</dbReference>
<dbReference type="EMBL" id="MDYO01000042">
    <property type="protein sequence ID" value="OQD92297.1"/>
    <property type="molecule type" value="Genomic_DNA"/>
</dbReference>
<proteinExistence type="predicted"/>
<name>A0A1V6QTG9_9EURO</name>
<dbReference type="STRING" id="60172.A0A1V6QTG9"/>
<gene>
    <name evidence="1" type="ORF">PENSOL_c042G02905</name>
</gene>
<protein>
    <submittedName>
        <fullName evidence="1">Uncharacterized protein</fullName>
    </submittedName>
</protein>
<sequence>MVGDKDLRESSLEQSGDINTLQRYRLRQYWNKIRRDNTEPPVDSHKLFFVEEDLREVVQEEISIKEEHKILNKDAEERLHALNVKYWLLMQTWVDHRSYLEDEYLQRAFELWRSHPKWYMHPPVPLHHRSKEDSLSVELLHLAAEKGPVLALEVGGVVLLALLFREAMSLFFLVGSAQDPTSV</sequence>
<keyword evidence="2" id="KW-1185">Reference proteome</keyword>
<accession>A0A1V6QTG9</accession>
<evidence type="ECO:0000313" key="1">
    <source>
        <dbReference type="EMBL" id="OQD92297.1"/>
    </source>
</evidence>
<comment type="caution">
    <text evidence="1">The sequence shown here is derived from an EMBL/GenBank/DDBJ whole genome shotgun (WGS) entry which is preliminary data.</text>
</comment>
<evidence type="ECO:0000313" key="2">
    <source>
        <dbReference type="Proteomes" id="UP000191612"/>
    </source>
</evidence>
<dbReference type="AlphaFoldDB" id="A0A1V6QTG9"/>